<reference evidence="1 2" key="2">
    <citation type="journal article" date="2005" name="Gene">
        <title>Sequence analysis of the Lactobacillus plantarum bacteriophage PhiJL-1.</title>
        <authorList>
            <person name="Lu Z."/>
            <person name="Altermann E."/>
            <person name="Breidt F."/>
            <person name="Predki P."/>
            <person name="Fleming H.P."/>
            <person name="Klaenhammer T.R."/>
        </authorList>
    </citation>
    <scope>NUCLEOTIDE SEQUENCE</scope>
</reference>
<dbReference type="Proteomes" id="UP000000990">
    <property type="component" value="Segment"/>
</dbReference>
<organism evidence="1 2">
    <name type="scientific">Lactobacillus phage phiJL-1</name>
    <dbReference type="NCBI Taxonomy" id="2892345"/>
    <lineage>
        <taxon>Viruses</taxon>
        <taxon>Duplodnaviria</taxon>
        <taxon>Heunggongvirae</taxon>
        <taxon>Uroviricota</taxon>
        <taxon>Caudoviricetes</taxon>
        <taxon>Coetzeevirus</taxon>
        <taxon>Coetzeevirus JL1</taxon>
    </lineage>
</organism>
<proteinExistence type="predicted"/>
<reference evidence="1 2" key="1">
    <citation type="journal article" date="2003" name="Int. J. Food Microbiol.">
        <title>Isolation and characterization of a Lactobacillus plantarum bacteriophage, phiJL-1, from a cucumber fermentation.</title>
        <authorList>
            <person name="Lu Z."/>
            <person name="Breidt F."/>
            <person name="Fleming H.P."/>
            <person name="Altermann E."/>
            <person name="Klaenhammer T.R."/>
        </authorList>
    </citation>
    <scope>NUCLEOTIDE SEQUENCE [LARGE SCALE GENOMIC DNA]</scope>
</reference>
<dbReference type="RefSeq" id="YP_223911.1">
    <property type="nucleotide sequence ID" value="NC_006936.1"/>
</dbReference>
<dbReference type="EMBL" id="AY236756">
    <property type="protein sequence ID" value="AAP74538.1"/>
    <property type="molecule type" value="Genomic_DNA"/>
</dbReference>
<protein>
    <submittedName>
        <fullName evidence="1">Primase</fullName>
    </submittedName>
</protein>
<dbReference type="GeneID" id="5075547"/>
<accession>Q597T3</accession>
<name>Q597T3_9CAUD</name>
<dbReference type="KEGG" id="vg:5075547"/>
<sequence>MMITGRLLNLQRGVSMKTLREYAIADNTDNQKFSPRVYRAYRAIQGLEDDSDKTFAALAKTAKNVNVAELKLVYGALTAEFTIRELRYDVSQIRDMIKDVAYPRTKKATDEAAELMHDVLMVIAKKVTEFKDYAPVEEAMTVPCKPLEKFINYLESETYKGVWSDIMKYPFDNQKAGLRKHLMLGFAPSTGKTIITNALDTLYYRIDANVQTRKSFSFDAGVWNGMVNGKFLVITDDDDESQPISPDFIKNFMNQRMASMTAKQGERDFKTYSGSSVIATNTEEEYFASPQVSKRLILIRLDHTLPEFTFDELNELHNLDVAEILNYVNYERPTKLFDVKNKWSNKLDSRVEECKKYVNEMGAVKAGLLKKEFGKDIVKLAYPDGPKTKRVDDLVIYGYFAEKANAGLPEQSSFDEFNISMLTGLKDTNPKQIKTTFGSMSDNIEAANDTPKEEQAMFGLFTGTGVKTDEIDKATGIVLDIDKSKLKSLKEIKLPYAFIAYETSSSKPENLRYRIVIPGIESKDADEYRENVIKIGELLKDDIDPTCEAIAHRYFIGGKNIVINYKPLSASLPRDTSGIVDRVSSAAVGTRNSITYWGLKRAQEANDEDLAMEVLKVSQCDEAEIERFAKRWDENKI</sequence>
<keyword evidence="2" id="KW-1185">Reference proteome</keyword>
<evidence type="ECO:0000313" key="2">
    <source>
        <dbReference type="Proteomes" id="UP000000990"/>
    </source>
</evidence>
<evidence type="ECO:0000313" key="1">
    <source>
        <dbReference type="EMBL" id="AAP74538.1"/>
    </source>
</evidence>